<reference evidence="1 2" key="1">
    <citation type="journal article" date="2016" name="PLoS Pathog.">
        <title>Biosynthesis of antibiotic leucinostatins in bio-control fungus Purpureocillium lilacinum and their inhibition on phytophthora revealed by genome mining.</title>
        <authorList>
            <person name="Wang G."/>
            <person name="Liu Z."/>
            <person name="Lin R."/>
            <person name="Li E."/>
            <person name="Mao Z."/>
            <person name="Ling J."/>
            <person name="Yang Y."/>
            <person name="Yin W.B."/>
            <person name="Xie B."/>
        </authorList>
    </citation>
    <scope>NUCLEOTIDE SEQUENCE [LARGE SCALE GENOMIC DNA]</scope>
    <source>
        <strain evidence="1">170</strain>
    </source>
</reference>
<gene>
    <name evidence="1" type="ORF">VFPPC_16262</name>
</gene>
<dbReference type="GeneID" id="28858009"/>
<organism evidence="1 2">
    <name type="scientific">Pochonia chlamydosporia 170</name>
    <dbReference type="NCBI Taxonomy" id="1380566"/>
    <lineage>
        <taxon>Eukaryota</taxon>
        <taxon>Fungi</taxon>
        <taxon>Dikarya</taxon>
        <taxon>Ascomycota</taxon>
        <taxon>Pezizomycotina</taxon>
        <taxon>Sordariomycetes</taxon>
        <taxon>Hypocreomycetidae</taxon>
        <taxon>Hypocreales</taxon>
        <taxon>Clavicipitaceae</taxon>
        <taxon>Pochonia</taxon>
    </lineage>
</organism>
<accession>A0A179FHV8</accession>
<protein>
    <submittedName>
        <fullName evidence="1">Uncharacterized protein</fullName>
    </submittedName>
</protein>
<proteinExistence type="predicted"/>
<comment type="caution">
    <text evidence="1">The sequence shown here is derived from an EMBL/GenBank/DDBJ whole genome shotgun (WGS) entry which is preliminary data.</text>
</comment>
<dbReference type="EMBL" id="LSBJ02000005">
    <property type="protein sequence ID" value="OAQ64821.1"/>
    <property type="molecule type" value="Genomic_DNA"/>
</dbReference>
<evidence type="ECO:0000313" key="2">
    <source>
        <dbReference type="Proteomes" id="UP000078397"/>
    </source>
</evidence>
<evidence type="ECO:0000313" key="1">
    <source>
        <dbReference type="EMBL" id="OAQ64821.1"/>
    </source>
</evidence>
<dbReference type="AlphaFoldDB" id="A0A179FHV8"/>
<sequence>MVNVFVVAAWFGCWILGGGDILAEAMLKRAGGAAASLNDDPCVDAADYFISLPASEF</sequence>
<dbReference type="KEGG" id="pchm:VFPPC_16262"/>
<keyword evidence="2" id="KW-1185">Reference proteome</keyword>
<name>A0A179FHV8_METCM</name>
<dbReference type="RefSeq" id="XP_018142135.1">
    <property type="nucleotide sequence ID" value="XM_018294015.1"/>
</dbReference>
<dbReference type="Proteomes" id="UP000078397">
    <property type="component" value="Unassembled WGS sequence"/>
</dbReference>